<dbReference type="Gene3D" id="3.30.1870.10">
    <property type="entry name" value="EreA-like, domain 2"/>
    <property type="match status" value="1"/>
</dbReference>
<keyword evidence="2" id="KW-1185">Reference proteome</keyword>
<dbReference type="PANTHER" id="PTHR31299:SF0">
    <property type="entry name" value="ESTERASE, PUTATIVE (AFU_ORTHOLOGUE AFUA_1G05850)-RELATED"/>
    <property type="match status" value="1"/>
</dbReference>
<dbReference type="EMBL" id="QPIJ01000059">
    <property type="protein sequence ID" value="RCV86775.1"/>
    <property type="molecule type" value="Genomic_DNA"/>
</dbReference>
<gene>
    <name evidence="1" type="ORF">DU506_17785</name>
</gene>
<dbReference type="SUPFAM" id="SSF159501">
    <property type="entry name" value="EreA/ChaN-like"/>
    <property type="match status" value="1"/>
</dbReference>
<dbReference type="PIRSF" id="PIRSF036794">
    <property type="entry name" value="UCP_erythr_ester"/>
    <property type="match status" value="1"/>
</dbReference>
<dbReference type="InterPro" id="IPR052036">
    <property type="entry name" value="Hydrolase/PRTase-associated"/>
</dbReference>
<dbReference type="Proteomes" id="UP000253204">
    <property type="component" value="Unassembled WGS sequence"/>
</dbReference>
<dbReference type="GO" id="GO:0046677">
    <property type="term" value="P:response to antibiotic"/>
    <property type="evidence" value="ECO:0007669"/>
    <property type="project" value="InterPro"/>
</dbReference>
<dbReference type="PANTHER" id="PTHR31299">
    <property type="entry name" value="ESTERASE, PUTATIVE (AFU_ORTHOLOGUE AFUA_1G05850)-RELATED"/>
    <property type="match status" value="1"/>
</dbReference>
<reference evidence="1 2" key="1">
    <citation type="submission" date="2018-07" db="EMBL/GenBank/DDBJ databases">
        <title>Halomonas rutogse sp. nov., isolated from Lake TangqianCo on Tibetan Plateau.</title>
        <authorList>
            <person name="Lu H."/>
            <person name="Xing P."/>
            <person name="Wu Q."/>
        </authorList>
    </citation>
    <scope>NUCLEOTIDE SEQUENCE [LARGE SCALE GENOMIC DNA]</scope>
    <source>
        <strain evidence="1 2">TQ8S</strain>
    </source>
</reference>
<dbReference type="Pfam" id="PF05139">
    <property type="entry name" value="Erythro_esteras"/>
    <property type="match status" value="1"/>
</dbReference>
<sequence length="453" mass="51660">MKGDDDKRAVQAIEENALELKGTAEDYDAIVEAARGKRFVMIGEASHGTQEFYRIRAEITRRLIEEEGFAAVAVEADWPDAYAVNRYVWNLSSATSAEQALDTFKRFPVWMWANTEVRDFARWLASFNEARSTTSGQGERPVGFYGLDLYSMGNSVHAVLDYLDKHDPPAAKRARERYACLDQFLDQPHRYGRSIELGLTLSCEQAIIDQLIELQHQILPRLKGEHQIEEEHRFCVEQNAKVVLHAEEYYRSMFQGRVSSWNLRDGHMFETLEALQAHLSEKLNRPAGVVVWAHNSHIGNAAVTDMGRWGEFNIGQLAREKYAGNALLVGFSTATGEVTAATNWDEPGERKSVREPLEGSYERLFHQVKYQRFLLDLRQRNAATAVLETPRLHRAIGVIYRPETERQSHYFHSTLSQQYDFILHIDRTHALEALAVVPRAGDNEPADTYPSGY</sequence>
<evidence type="ECO:0000313" key="2">
    <source>
        <dbReference type="Proteomes" id="UP000253204"/>
    </source>
</evidence>
<dbReference type="RefSeq" id="WP_114488221.1">
    <property type="nucleotide sequence ID" value="NZ_CBCSHM010000058.1"/>
</dbReference>
<evidence type="ECO:0000313" key="1">
    <source>
        <dbReference type="EMBL" id="RCV86775.1"/>
    </source>
</evidence>
<dbReference type="Gene3D" id="1.20.1440.30">
    <property type="entry name" value="Biosynthetic Protein domain"/>
    <property type="match status" value="1"/>
</dbReference>
<dbReference type="InterPro" id="IPR007815">
    <property type="entry name" value="Emycin_Estase"/>
</dbReference>
<accession>A0A368TPX1</accession>
<dbReference type="OrthoDB" id="9810066at2"/>
<name>A0A368TPX1_9GAMM</name>
<dbReference type="CDD" id="cd14728">
    <property type="entry name" value="Ere-like"/>
    <property type="match status" value="1"/>
</dbReference>
<dbReference type="Gene3D" id="3.40.1660.10">
    <property type="entry name" value="EreA-like (biosynthetic domain)"/>
    <property type="match status" value="1"/>
</dbReference>
<comment type="caution">
    <text evidence="1">The sequence shown here is derived from an EMBL/GenBank/DDBJ whole genome shotgun (WGS) entry which is preliminary data.</text>
</comment>
<protein>
    <submittedName>
        <fullName evidence="1">Erythromycin esterase family protein</fullName>
    </submittedName>
</protein>
<proteinExistence type="predicted"/>
<organism evidence="1 2">
    <name type="scientific">Vreelandella rituensis</name>
    <dbReference type="NCBI Taxonomy" id="2282306"/>
    <lineage>
        <taxon>Bacteria</taxon>
        <taxon>Pseudomonadati</taxon>
        <taxon>Pseudomonadota</taxon>
        <taxon>Gammaproteobacteria</taxon>
        <taxon>Oceanospirillales</taxon>
        <taxon>Halomonadaceae</taxon>
        <taxon>Vreelandella</taxon>
    </lineage>
</organism>
<dbReference type="AlphaFoldDB" id="A0A368TPX1"/>
<dbReference type="InterPro" id="IPR014622">
    <property type="entry name" value="UCP036794_erythomycin"/>
</dbReference>